<dbReference type="InterPro" id="IPR019931">
    <property type="entry name" value="LPXTG_anchor"/>
</dbReference>
<evidence type="ECO:0000256" key="6">
    <source>
        <dbReference type="SAM" id="Phobius"/>
    </source>
</evidence>
<keyword evidence="6" id="KW-0472">Membrane</keyword>
<feature type="signal peptide" evidence="7">
    <location>
        <begin position="1"/>
        <end position="32"/>
    </location>
</feature>
<evidence type="ECO:0000256" key="2">
    <source>
        <dbReference type="ARBA" id="ARBA00022525"/>
    </source>
</evidence>
<dbReference type="Proteomes" id="UP000248039">
    <property type="component" value="Unassembled WGS sequence"/>
</dbReference>
<organism evidence="9 10">
    <name type="scientific">Streptomyces tateyamensis</name>
    <dbReference type="NCBI Taxonomy" id="565073"/>
    <lineage>
        <taxon>Bacteria</taxon>
        <taxon>Bacillati</taxon>
        <taxon>Actinomycetota</taxon>
        <taxon>Actinomycetes</taxon>
        <taxon>Kitasatosporales</taxon>
        <taxon>Streptomycetaceae</taxon>
        <taxon>Streptomyces</taxon>
    </lineage>
</organism>
<dbReference type="PROSITE" id="PS50847">
    <property type="entry name" value="GRAM_POS_ANCHORING"/>
    <property type="match status" value="1"/>
</dbReference>
<evidence type="ECO:0000256" key="4">
    <source>
        <dbReference type="ARBA" id="ARBA00023088"/>
    </source>
</evidence>
<keyword evidence="2" id="KW-0964">Secreted</keyword>
<evidence type="ECO:0000259" key="8">
    <source>
        <dbReference type="PROSITE" id="PS50847"/>
    </source>
</evidence>
<feature type="domain" description="Gram-positive cocci surface proteins LPxTG" evidence="8">
    <location>
        <begin position="165"/>
        <end position="202"/>
    </location>
</feature>
<feature type="chain" id="PRO_5016047556" description="Gram-positive cocci surface proteins LPxTG domain-containing protein" evidence="7">
    <location>
        <begin position="33"/>
        <end position="202"/>
    </location>
</feature>
<keyword evidence="6" id="KW-1133">Transmembrane helix</keyword>
<evidence type="ECO:0000256" key="3">
    <source>
        <dbReference type="ARBA" id="ARBA00022729"/>
    </source>
</evidence>
<evidence type="ECO:0000256" key="7">
    <source>
        <dbReference type="SAM" id="SignalP"/>
    </source>
</evidence>
<keyword evidence="10" id="KW-1185">Reference proteome</keyword>
<feature type="region of interest" description="Disordered" evidence="5">
    <location>
        <begin position="108"/>
        <end position="170"/>
    </location>
</feature>
<evidence type="ECO:0000313" key="9">
    <source>
        <dbReference type="EMBL" id="PYC73969.1"/>
    </source>
</evidence>
<accession>A0A2V4NAQ1</accession>
<keyword evidence="3 7" id="KW-0732">Signal</keyword>
<keyword evidence="4" id="KW-0572">Peptidoglycan-anchor</keyword>
<name>A0A2V4NAQ1_9ACTN</name>
<dbReference type="AlphaFoldDB" id="A0A2V4NAQ1"/>
<evidence type="ECO:0000313" key="10">
    <source>
        <dbReference type="Proteomes" id="UP000248039"/>
    </source>
</evidence>
<feature type="compositionally biased region" description="Pro residues" evidence="5">
    <location>
        <begin position="119"/>
        <end position="143"/>
    </location>
</feature>
<feature type="transmembrane region" description="Helical" evidence="6">
    <location>
        <begin position="175"/>
        <end position="194"/>
    </location>
</feature>
<dbReference type="OrthoDB" id="4294391at2"/>
<reference evidence="9 10" key="1">
    <citation type="submission" date="2018-03" db="EMBL/GenBank/DDBJ databases">
        <title>Bioinformatic expansion and discovery of thiopeptide antibiotics.</title>
        <authorList>
            <person name="Schwalen C.J."/>
            <person name="Hudson G.A."/>
            <person name="Mitchell D.A."/>
        </authorList>
    </citation>
    <scope>NUCLEOTIDE SEQUENCE [LARGE SCALE GENOMIC DNA]</scope>
    <source>
        <strain evidence="9 10">ATCC 21389</strain>
    </source>
</reference>
<sequence>MARHGRISGRTLAGAAALAVVGVGALGGTASAHTPSVTSTCTTATVKLTGYNDKVTNTVTVTIDGKVVVDHQTFGGTFKQDFPIAAHTKPVHVVADVIAGDDLKGHNGWTGQFPTDVPVCPPPTTPPASPTPTPTPSPTPTPTAAPTSKAPTTKAPSPSPTGPQLASTGGGSNSGLIAGIGVGVLVIGGGLVFATRRRANRH</sequence>
<keyword evidence="6" id="KW-0812">Transmembrane</keyword>
<protein>
    <recommendedName>
        <fullName evidence="8">Gram-positive cocci surface proteins LPxTG domain-containing protein</fullName>
    </recommendedName>
</protein>
<dbReference type="NCBIfam" id="TIGR01167">
    <property type="entry name" value="LPXTG_anchor"/>
    <property type="match status" value="1"/>
</dbReference>
<dbReference type="EMBL" id="PYBW01000097">
    <property type="protein sequence ID" value="PYC73969.1"/>
    <property type="molecule type" value="Genomic_DNA"/>
</dbReference>
<keyword evidence="1" id="KW-0134">Cell wall</keyword>
<proteinExistence type="predicted"/>
<dbReference type="NCBIfam" id="NF041528">
    <property type="entry name" value="strep_LAETG"/>
    <property type="match status" value="1"/>
</dbReference>
<evidence type="ECO:0000256" key="5">
    <source>
        <dbReference type="SAM" id="MobiDB-lite"/>
    </source>
</evidence>
<dbReference type="RefSeq" id="WP_110672067.1">
    <property type="nucleotide sequence ID" value="NZ_PYBW01000097.1"/>
</dbReference>
<comment type="caution">
    <text evidence="9">The sequence shown here is derived from an EMBL/GenBank/DDBJ whole genome shotgun (WGS) entry which is preliminary data.</text>
</comment>
<evidence type="ECO:0000256" key="1">
    <source>
        <dbReference type="ARBA" id="ARBA00022512"/>
    </source>
</evidence>
<feature type="compositionally biased region" description="Low complexity" evidence="5">
    <location>
        <begin position="144"/>
        <end position="156"/>
    </location>
</feature>
<gene>
    <name evidence="9" type="ORF">C7C46_24460</name>
</gene>